<organism evidence="2 3">
    <name type="scientific">Halomicronema hongdechloris C2206</name>
    <dbReference type="NCBI Taxonomy" id="1641165"/>
    <lineage>
        <taxon>Bacteria</taxon>
        <taxon>Bacillati</taxon>
        <taxon>Cyanobacteriota</taxon>
        <taxon>Cyanophyceae</taxon>
        <taxon>Nodosilineales</taxon>
        <taxon>Nodosilineaceae</taxon>
        <taxon>Halomicronema</taxon>
    </lineage>
</organism>
<dbReference type="Proteomes" id="UP000191901">
    <property type="component" value="Chromosome"/>
</dbReference>
<sequence length="177" mass="19911">MEFFKNQRLSDTFSTELGNAPTSRNELLKNATVQQTMTRSVVSQYFKMVYADAEPELIASLFSEDVDFYIPGAVDIVPWIGRRHGRSGVVDFIQELRSYTEPIKFDIRSIVVEGHQGIALGALETLVKSTGKIIKSEFAFEFSVQGSLITRYRIFEDGFAVAKAIGESENNAQEIHF</sequence>
<dbReference type="Pfam" id="PF12680">
    <property type="entry name" value="SnoaL_2"/>
    <property type="match status" value="1"/>
</dbReference>
<dbReference type="AlphaFoldDB" id="A0A1Z3HSI7"/>
<dbReference type="STRING" id="1641165.XM38_16685"/>
<name>A0A1Z3HSI7_9CYAN</name>
<dbReference type="EMBL" id="CP021983">
    <property type="protein sequence ID" value="ASC73236.1"/>
    <property type="molecule type" value="Genomic_DNA"/>
</dbReference>
<dbReference type="RefSeq" id="WP_080811103.1">
    <property type="nucleotide sequence ID" value="NZ_CP021983.2"/>
</dbReference>
<keyword evidence="3" id="KW-1185">Reference proteome</keyword>
<dbReference type="SUPFAM" id="SSF54427">
    <property type="entry name" value="NTF2-like"/>
    <property type="match status" value="1"/>
</dbReference>
<protein>
    <recommendedName>
        <fullName evidence="1">SnoaL-like domain-containing protein</fullName>
    </recommendedName>
</protein>
<gene>
    <name evidence="2" type="ORF">XM38_041980</name>
</gene>
<dbReference type="InterPro" id="IPR032710">
    <property type="entry name" value="NTF2-like_dom_sf"/>
</dbReference>
<proteinExistence type="predicted"/>
<dbReference type="OrthoDB" id="9772065at2"/>
<accession>A0A1Z3HSI7</accession>
<evidence type="ECO:0000259" key="1">
    <source>
        <dbReference type="Pfam" id="PF12680"/>
    </source>
</evidence>
<evidence type="ECO:0000313" key="3">
    <source>
        <dbReference type="Proteomes" id="UP000191901"/>
    </source>
</evidence>
<dbReference type="KEGG" id="hhg:XM38_041980"/>
<dbReference type="InterPro" id="IPR037401">
    <property type="entry name" value="SnoaL-like"/>
</dbReference>
<reference evidence="2 3" key="1">
    <citation type="journal article" date="2016" name="Biochim. Biophys. Acta">
        <title>Characterization of red-shifted phycobilisomes isolated from the chlorophyll f-containing cyanobacterium Halomicronema hongdechloris.</title>
        <authorList>
            <person name="Li Y."/>
            <person name="Lin Y."/>
            <person name="Garvey C.J."/>
            <person name="Birch D."/>
            <person name="Corkery R.W."/>
            <person name="Loughlin P.C."/>
            <person name="Scheer H."/>
            <person name="Willows R.D."/>
            <person name="Chen M."/>
        </authorList>
    </citation>
    <scope>NUCLEOTIDE SEQUENCE [LARGE SCALE GENOMIC DNA]</scope>
    <source>
        <strain evidence="2 3">C2206</strain>
    </source>
</reference>
<evidence type="ECO:0000313" key="2">
    <source>
        <dbReference type="EMBL" id="ASC73236.1"/>
    </source>
</evidence>
<dbReference type="Gene3D" id="3.10.450.50">
    <property type="match status" value="1"/>
</dbReference>
<feature type="domain" description="SnoaL-like" evidence="1">
    <location>
        <begin position="42"/>
        <end position="152"/>
    </location>
</feature>